<comment type="similarity">
    <text evidence="1">Belongs to the ATP12 family.</text>
</comment>
<evidence type="ECO:0000313" key="4">
    <source>
        <dbReference type="EMBL" id="QCI69552.1"/>
    </source>
</evidence>
<protein>
    <submittedName>
        <fullName evidence="4">ATPase</fullName>
    </submittedName>
</protein>
<keyword evidence="5" id="KW-1185">Reference proteome</keyword>
<gene>
    <name evidence="4" type="ORF">E8M01_33140</name>
</gene>
<dbReference type="SUPFAM" id="SSF160909">
    <property type="entry name" value="ATP12-like"/>
    <property type="match status" value="1"/>
</dbReference>
<dbReference type="PANTHER" id="PTHR21013:SF10">
    <property type="entry name" value="ATP SYNTHASE MITOCHONDRIAL F1 COMPLEX ASSEMBLY FACTOR 2"/>
    <property type="match status" value="1"/>
</dbReference>
<dbReference type="InterPro" id="IPR023335">
    <property type="entry name" value="ATP12_ortho_dom_sf"/>
</dbReference>
<dbReference type="EMBL" id="CP039690">
    <property type="protein sequence ID" value="QCI69552.1"/>
    <property type="molecule type" value="Genomic_DNA"/>
</dbReference>
<reference evidence="4 5" key="1">
    <citation type="submission" date="2019-04" db="EMBL/GenBank/DDBJ databases">
        <title>Phreatobacter aquaticus sp. nov.</title>
        <authorList>
            <person name="Choi A."/>
        </authorList>
    </citation>
    <scope>NUCLEOTIDE SEQUENCE [LARGE SCALE GENOMIC DNA]</scope>
    <source>
        <strain evidence="4 5">KCTC 52518</strain>
    </source>
</reference>
<dbReference type="Proteomes" id="UP000298781">
    <property type="component" value="Chromosome"/>
</dbReference>
<keyword evidence="3" id="KW-0143">Chaperone</keyword>
<dbReference type="KEGG" id="pstg:E8M01_33140"/>
<accession>A0A4D7BPU8</accession>
<dbReference type="Pfam" id="PF07542">
    <property type="entry name" value="ATP12"/>
    <property type="match status" value="1"/>
</dbReference>
<dbReference type="InterPro" id="IPR042272">
    <property type="entry name" value="ATP12_ATP_synth-F1-assembly_N"/>
</dbReference>
<dbReference type="AlphaFoldDB" id="A0A4D7BPU8"/>
<evidence type="ECO:0000256" key="2">
    <source>
        <dbReference type="ARBA" id="ARBA00022946"/>
    </source>
</evidence>
<dbReference type="PANTHER" id="PTHR21013">
    <property type="entry name" value="ATP SYNTHASE MITOCHONDRIAL F1 COMPLEX ASSEMBLY FACTOR 2/ATP12 PROTEIN, MITOCHONDRIAL PRECURSOR"/>
    <property type="match status" value="1"/>
</dbReference>
<name>A0A4D7BPU8_9HYPH</name>
<evidence type="ECO:0000256" key="1">
    <source>
        <dbReference type="ARBA" id="ARBA00008231"/>
    </source>
</evidence>
<evidence type="ECO:0000313" key="5">
    <source>
        <dbReference type="Proteomes" id="UP000298781"/>
    </source>
</evidence>
<dbReference type="GO" id="GO:0043461">
    <property type="term" value="P:proton-transporting ATP synthase complex assembly"/>
    <property type="evidence" value="ECO:0007669"/>
    <property type="project" value="InterPro"/>
</dbReference>
<dbReference type="OrthoDB" id="9797825at2"/>
<keyword evidence="2" id="KW-0809">Transit peptide</keyword>
<organism evidence="4 5">
    <name type="scientific">Phreatobacter stygius</name>
    <dbReference type="NCBI Taxonomy" id="1940610"/>
    <lineage>
        <taxon>Bacteria</taxon>
        <taxon>Pseudomonadati</taxon>
        <taxon>Pseudomonadota</taxon>
        <taxon>Alphaproteobacteria</taxon>
        <taxon>Hyphomicrobiales</taxon>
        <taxon>Phreatobacteraceae</taxon>
        <taxon>Phreatobacter</taxon>
    </lineage>
</organism>
<dbReference type="Gene3D" id="1.10.3580.10">
    <property type="entry name" value="ATP12 ATPase"/>
    <property type="match status" value="1"/>
</dbReference>
<dbReference type="Gene3D" id="3.30.2180.10">
    <property type="entry name" value="ATP12-like"/>
    <property type="match status" value="1"/>
</dbReference>
<evidence type="ECO:0000256" key="3">
    <source>
        <dbReference type="ARBA" id="ARBA00023186"/>
    </source>
</evidence>
<proteinExistence type="inferred from homology"/>
<dbReference type="InterPro" id="IPR011419">
    <property type="entry name" value="ATP12_ATP_synth-F1-assembly"/>
</dbReference>
<sequence length="248" mass="26698">MDPAAYDPTAAARLSMKTQLPKRFYAEAGVGEADGAFRLLLDGRSAKTPSRHPLAVPTRRLAEAVAAEWAAQRQVIDPATMPLTRIVNAIIEGVVPDPAPVADDIVRYSASDLLCYRAATPASLVARHAAAWDPVLAWARDALGARFILSEGIVHVTQPERALAALRAALPDDAWRLGAMHVVTTLTGSALLAVALQMGRLTPAEVWSAAHVDEDFQTELWGHDEDAAERRRAREREMMAAATVLASL</sequence>